<reference evidence="8" key="1">
    <citation type="submission" date="2025-08" db="UniProtKB">
        <authorList>
            <consortium name="RefSeq"/>
        </authorList>
    </citation>
    <scope>IDENTIFICATION</scope>
    <source>
        <tissue evidence="8">Leaves</tissue>
    </source>
</reference>
<dbReference type="GO" id="GO:0045735">
    <property type="term" value="F:nutrient reservoir activity"/>
    <property type="evidence" value="ECO:0007669"/>
    <property type="project" value="UniProtKB-KW"/>
</dbReference>
<dbReference type="RefSeq" id="XP_018818401.1">
    <property type="nucleotide sequence ID" value="XM_018962856.2"/>
</dbReference>
<dbReference type="PANTHER" id="PTHR31189:SF54">
    <property type="entry name" value="11S GLOBULIN SEED STORAGE PROTEIN 2-LIKE"/>
    <property type="match status" value="1"/>
</dbReference>
<gene>
    <name evidence="8" type="primary">LOC108989296</name>
</gene>
<keyword evidence="7" id="KW-1185">Reference proteome</keyword>
<dbReference type="InterPro" id="IPR006044">
    <property type="entry name" value="11S_seedstore_pln"/>
</dbReference>
<dbReference type="GeneID" id="108989296"/>
<evidence type="ECO:0000256" key="5">
    <source>
        <dbReference type="SAM" id="MobiDB-lite"/>
    </source>
</evidence>
<evidence type="ECO:0000256" key="3">
    <source>
        <dbReference type="ARBA" id="ARBA00023129"/>
    </source>
</evidence>
<feature type="region of interest" description="Disordered" evidence="5">
    <location>
        <begin position="114"/>
        <end position="152"/>
    </location>
</feature>
<evidence type="ECO:0000256" key="4">
    <source>
        <dbReference type="ARBA" id="ARBA00023157"/>
    </source>
</evidence>
<keyword evidence="2" id="KW-0758">Storage protein</keyword>
<dbReference type="Gramene" id="Jr10_24240_p1">
    <property type="protein sequence ID" value="cds.Jr10_24240_p1"/>
    <property type="gene ID" value="Jr10_24240"/>
</dbReference>
<evidence type="ECO:0000256" key="6">
    <source>
        <dbReference type="SAM" id="SignalP"/>
    </source>
</evidence>
<dbReference type="CDD" id="cd02242">
    <property type="entry name" value="cupin_11S_legumin_N"/>
    <property type="match status" value="1"/>
</dbReference>
<dbReference type="FunFam" id="2.60.120.10:FF:000073">
    <property type="entry name" value="Glycinin G1"/>
    <property type="match status" value="1"/>
</dbReference>
<evidence type="ECO:0000256" key="2">
    <source>
        <dbReference type="ARBA" id="ARBA00022761"/>
    </source>
</evidence>
<dbReference type="InterPro" id="IPR014710">
    <property type="entry name" value="RmlC-like_jellyroll"/>
</dbReference>
<proteinExistence type="inferred from homology"/>
<dbReference type="Gene3D" id="2.60.120.10">
    <property type="entry name" value="Jelly Rolls"/>
    <property type="match status" value="2"/>
</dbReference>
<dbReference type="InterPro" id="IPR006045">
    <property type="entry name" value="Cupin_1"/>
</dbReference>
<dbReference type="PRINTS" id="PR00439">
    <property type="entry name" value="11SGLOBULIN"/>
</dbReference>
<protein>
    <submittedName>
        <fullName evidence="8">11S globulin seed storage protein 2-like</fullName>
    </submittedName>
</protein>
<sequence>MAAKIVLALVLSLLVYASSEETNPTACKGSSQQCRLKRLRTLEPTRVVDSEGGRTELWEESEDEFQCAGVAAIRQTVQPNSLILPSYQPTPSLVYIEQGEGLLGLTYPGCAETYESETSQDLSRRRSSQMGQLQGGGDQQRSRRADQHQKVNRIRRGDIVAIPAGVAHWSYNDGNEELVAFAVIDLSNHANQLDRRFRSFLLAGGEPRDGQSGQGGSRQEERQEQRSQRSRREQRGSFQNIFSGFSEELLAEAYNIPDTIARRLQEDDNRRGVIVKCQDEMRRMMRPDEDEQEGQRQLVNGLEETLCTTRIRHNLDTQTESDVFSRQAGRVNIVNQHKLPILRYLDMSAEKGHLFPNALYTPHWSMTDNRVVYVLRGDARVQIVDDNGDNVFDERVKRGDVYVIPQFYATTARAGNNGFEYVTIKTSGQPMKSPMAGYTSVIRAMPIDVLTNSFQMSPREAQNLKHNRGHQSFLLSSSRSS</sequence>
<dbReference type="CDD" id="cd02243">
    <property type="entry name" value="cupin_11S_legumin_C"/>
    <property type="match status" value="1"/>
</dbReference>
<dbReference type="InterPro" id="IPR011051">
    <property type="entry name" value="RmlC_Cupin_sf"/>
</dbReference>
<feature type="compositionally biased region" description="Basic and acidic residues" evidence="5">
    <location>
        <begin position="218"/>
        <end position="235"/>
    </location>
</feature>
<evidence type="ECO:0000256" key="1">
    <source>
        <dbReference type="ARBA" id="ARBA00007178"/>
    </source>
</evidence>
<accession>A0A2I4EG83</accession>
<dbReference type="SMART" id="SM00835">
    <property type="entry name" value="Cupin_1"/>
    <property type="match status" value="2"/>
</dbReference>
<dbReference type="SMR" id="A0A2I4EG83"/>
<keyword evidence="6" id="KW-0732">Signal</keyword>
<organism evidence="7 8">
    <name type="scientific">Juglans regia</name>
    <name type="common">English walnut</name>
    <dbReference type="NCBI Taxonomy" id="51240"/>
    <lineage>
        <taxon>Eukaryota</taxon>
        <taxon>Viridiplantae</taxon>
        <taxon>Streptophyta</taxon>
        <taxon>Embryophyta</taxon>
        <taxon>Tracheophyta</taxon>
        <taxon>Spermatophyta</taxon>
        <taxon>Magnoliopsida</taxon>
        <taxon>eudicotyledons</taxon>
        <taxon>Gunneridae</taxon>
        <taxon>Pentapetalae</taxon>
        <taxon>rosids</taxon>
        <taxon>fabids</taxon>
        <taxon>Fagales</taxon>
        <taxon>Juglandaceae</taxon>
        <taxon>Juglans</taxon>
    </lineage>
</organism>
<feature type="chain" id="PRO_5014290088" evidence="6">
    <location>
        <begin position="20"/>
        <end position="481"/>
    </location>
</feature>
<keyword evidence="4" id="KW-1015">Disulfide bond</keyword>
<evidence type="ECO:0000313" key="8">
    <source>
        <dbReference type="RefSeq" id="XP_018818401.1"/>
    </source>
</evidence>
<feature type="signal peptide" evidence="6">
    <location>
        <begin position="1"/>
        <end position="19"/>
    </location>
</feature>
<dbReference type="SUPFAM" id="SSF51182">
    <property type="entry name" value="RmlC-like cupins"/>
    <property type="match status" value="1"/>
</dbReference>
<evidence type="ECO:0000313" key="7">
    <source>
        <dbReference type="Proteomes" id="UP000235220"/>
    </source>
</evidence>
<name>A0A2I4EG83_JUGRE</name>
<dbReference type="OrthoDB" id="1903982at2759"/>
<dbReference type="KEGG" id="jre:108989296"/>
<dbReference type="Pfam" id="PF00190">
    <property type="entry name" value="Cupin_1"/>
    <property type="match status" value="2"/>
</dbReference>
<keyword evidence="3" id="KW-0708">Seed storage protein</keyword>
<dbReference type="Proteomes" id="UP000235220">
    <property type="component" value="Chromosome 10"/>
</dbReference>
<dbReference type="PANTHER" id="PTHR31189">
    <property type="entry name" value="OS03G0336100 PROTEIN-RELATED"/>
    <property type="match status" value="1"/>
</dbReference>
<dbReference type="STRING" id="51240.A0A2I4EG83"/>
<dbReference type="AlphaFoldDB" id="A0A2I4EG83"/>
<feature type="compositionally biased region" description="Basic and acidic residues" evidence="5">
    <location>
        <begin position="140"/>
        <end position="149"/>
    </location>
</feature>
<dbReference type="InterPro" id="IPR050253">
    <property type="entry name" value="Seed_Storage-Functional"/>
</dbReference>
<comment type="similarity">
    <text evidence="1">Belongs to the 11S seed storage protein (globulins) family.</text>
</comment>
<feature type="region of interest" description="Disordered" evidence="5">
    <location>
        <begin position="203"/>
        <end position="237"/>
    </location>
</feature>